<evidence type="ECO:0000313" key="3">
    <source>
        <dbReference type="Proteomes" id="UP000591626"/>
    </source>
</evidence>
<keyword evidence="1" id="KW-0732">Signal</keyword>
<dbReference type="RefSeq" id="WP_167616671.1">
    <property type="nucleotide sequence ID" value="NZ_JAAUVV010000012.1"/>
</dbReference>
<evidence type="ECO:0000256" key="1">
    <source>
        <dbReference type="SAM" id="SignalP"/>
    </source>
</evidence>
<protein>
    <submittedName>
        <fullName evidence="2">Uncharacterized protein</fullName>
    </submittedName>
</protein>
<feature type="chain" id="PRO_5042938168" evidence="1">
    <location>
        <begin position="25"/>
        <end position="123"/>
    </location>
</feature>
<proteinExistence type="predicted"/>
<gene>
    <name evidence="2" type="ORF">HC138_07180</name>
</gene>
<dbReference type="AlphaFoldDB" id="A0AAP7CCD6"/>
<evidence type="ECO:0000313" key="2">
    <source>
        <dbReference type="EMBL" id="NJJ04127.1"/>
    </source>
</evidence>
<name>A0AAP7CCD6_9CORY</name>
<reference evidence="2 3" key="1">
    <citation type="submission" date="2020-03" db="EMBL/GenBank/DDBJ databases">
        <title>Draft genome sequences of bacterial isolates from the female urobiome.</title>
        <authorList>
            <person name="Miller-Ensminger T."/>
            <person name="Wolfe A.J."/>
            <person name="Putonti C."/>
        </authorList>
    </citation>
    <scope>NUCLEOTIDE SEQUENCE [LARGE SCALE GENOMIC DNA]</scope>
    <source>
        <strain evidence="2 3">UMB8490</strain>
    </source>
</reference>
<dbReference type="EMBL" id="JAAUVV010000012">
    <property type="protein sequence ID" value="NJJ04127.1"/>
    <property type="molecule type" value="Genomic_DNA"/>
</dbReference>
<feature type="signal peptide" evidence="1">
    <location>
        <begin position="1"/>
        <end position="24"/>
    </location>
</feature>
<comment type="caution">
    <text evidence="2">The sequence shown here is derived from an EMBL/GenBank/DDBJ whole genome shotgun (WGS) entry which is preliminary data.</text>
</comment>
<dbReference type="Proteomes" id="UP000591626">
    <property type="component" value="Unassembled WGS sequence"/>
</dbReference>
<accession>A0AAP7CCD6</accession>
<organism evidence="2 3">
    <name type="scientific">Corynebacterium coyleae</name>
    <dbReference type="NCBI Taxonomy" id="53374"/>
    <lineage>
        <taxon>Bacteria</taxon>
        <taxon>Bacillati</taxon>
        <taxon>Actinomycetota</taxon>
        <taxon>Actinomycetes</taxon>
        <taxon>Mycobacteriales</taxon>
        <taxon>Corynebacteriaceae</taxon>
        <taxon>Corynebacterium</taxon>
    </lineage>
</organism>
<sequence length="123" mass="12579">MKRSTAAVLAATTALSLATVPAHGITVDEARAQDEARNAKEVEKLIKKWDENGYGAMPNTYEAGYMAGGSVKAGSSGEQAYGATQAGWVATWIAVSAAGLGLIAFAAKQAGVLPPQLAGQLPF</sequence>